<reference evidence="2 3" key="1">
    <citation type="journal article" date="2023" name="Nucleic Acids Res.">
        <title>The hologenome of Daphnia magna reveals possible DNA methylation and microbiome-mediated evolution of the host genome.</title>
        <authorList>
            <person name="Chaturvedi A."/>
            <person name="Li X."/>
            <person name="Dhandapani V."/>
            <person name="Marshall H."/>
            <person name="Kissane S."/>
            <person name="Cuenca-Cambronero M."/>
            <person name="Asole G."/>
            <person name="Calvet F."/>
            <person name="Ruiz-Romero M."/>
            <person name="Marangio P."/>
            <person name="Guigo R."/>
            <person name="Rago D."/>
            <person name="Mirbahai L."/>
            <person name="Eastwood N."/>
            <person name="Colbourne J.K."/>
            <person name="Zhou J."/>
            <person name="Mallon E."/>
            <person name="Orsini L."/>
        </authorList>
    </citation>
    <scope>NUCLEOTIDE SEQUENCE [LARGE SCALE GENOMIC DNA]</scope>
    <source>
        <strain evidence="2">LRV0_1</strain>
    </source>
</reference>
<comment type="caution">
    <text evidence="2">The sequence shown here is derived from an EMBL/GenBank/DDBJ whole genome shotgun (WGS) entry which is preliminary data.</text>
</comment>
<evidence type="ECO:0000256" key="1">
    <source>
        <dbReference type="SAM" id="MobiDB-lite"/>
    </source>
</evidence>
<dbReference type="Proteomes" id="UP001234178">
    <property type="component" value="Unassembled WGS sequence"/>
</dbReference>
<sequence length="63" mass="6679">MATLFSGSSAVEIYGSSDVANMVSLVDTDPLVEVRSHFPLSPSSAAVERSVPPKVTKQRTPKC</sequence>
<accession>A0ABQ9YS58</accession>
<organism evidence="2 3">
    <name type="scientific">Daphnia magna</name>
    <dbReference type="NCBI Taxonomy" id="35525"/>
    <lineage>
        <taxon>Eukaryota</taxon>
        <taxon>Metazoa</taxon>
        <taxon>Ecdysozoa</taxon>
        <taxon>Arthropoda</taxon>
        <taxon>Crustacea</taxon>
        <taxon>Branchiopoda</taxon>
        <taxon>Diplostraca</taxon>
        <taxon>Cladocera</taxon>
        <taxon>Anomopoda</taxon>
        <taxon>Daphniidae</taxon>
        <taxon>Daphnia</taxon>
    </lineage>
</organism>
<keyword evidence="3" id="KW-1185">Reference proteome</keyword>
<proteinExistence type="predicted"/>
<name>A0ABQ9YS58_9CRUS</name>
<evidence type="ECO:0000313" key="2">
    <source>
        <dbReference type="EMBL" id="KAK4003452.1"/>
    </source>
</evidence>
<evidence type="ECO:0000313" key="3">
    <source>
        <dbReference type="Proteomes" id="UP001234178"/>
    </source>
</evidence>
<protein>
    <submittedName>
        <fullName evidence="2">Uncharacterized protein</fullName>
    </submittedName>
</protein>
<gene>
    <name evidence="2" type="ORF">OUZ56_005217</name>
</gene>
<dbReference type="EMBL" id="JAOYFB010000001">
    <property type="protein sequence ID" value="KAK4003452.1"/>
    <property type="molecule type" value="Genomic_DNA"/>
</dbReference>
<feature type="region of interest" description="Disordered" evidence="1">
    <location>
        <begin position="43"/>
        <end position="63"/>
    </location>
</feature>